<proteinExistence type="predicted"/>
<evidence type="ECO:0000256" key="1">
    <source>
        <dbReference type="SAM" id="MobiDB-lite"/>
    </source>
</evidence>
<feature type="region of interest" description="Disordered" evidence="1">
    <location>
        <begin position="184"/>
        <end position="226"/>
    </location>
</feature>
<feature type="region of interest" description="Disordered" evidence="1">
    <location>
        <begin position="135"/>
        <end position="166"/>
    </location>
</feature>
<protein>
    <submittedName>
        <fullName evidence="2">Uncharacterized protein</fullName>
    </submittedName>
</protein>
<feature type="compositionally biased region" description="Basic and acidic residues" evidence="1">
    <location>
        <begin position="207"/>
        <end position="216"/>
    </location>
</feature>
<name>A0ABM1YNJ4_AEDAL</name>
<feature type="compositionally biased region" description="Basic and acidic residues" evidence="1">
    <location>
        <begin position="144"/>
        <end position="155"/>
    </location>
</feature>
<dbReference type="Pfam" id="PF03564">
    <property type="entry name" value="DUF1759"/>
    <property type="match status" value="1"/>
</dbReference>
<dbReference type="InterPro" id="IPR005312">
    <property type="entry name" value="DUF1759"/>
</dbReference>
<dbReference type="PANTHER" id="PTHR47331">
    <property type="entry name" value="PHD-TYPE DOMAIN-CONTAINING PROTEIN"/>
    <property type="match status" value="1"/>
</dbReference>
<organism evidence="2 3">
    <name type="scientific">Aedes albopictus</name>
    <name type="common">Asian tiger mosquito</name>
    <name type="synonym">Stegomyia albopicta</name>
    <dbReference type="NCBI Taxonomy" id="7160"/>
    <lineage>
        <taxon>Eukaryota</taxon>
        <taxon>Metazoa</taxon>
        <taxon>Ecdysozoa</taxon>
        <taxon>Arthropoda</taxon>
        <taxon>Hexapoda</taxon>
        <taxon>Insecta</taxon>
        <taxon>Pterygota</taxon>
        <taxon>Neoptera</taxon>
        <taxon>Endopterygota</taxon>
        <taxon>Diptera</taxon>
        <taxon>Nematocera</taxon>
        <taxon>Culicoidea</taxon>
        <taxon>Culicidae</taxon>
        <taxon>Culicinae</taxon>
        <taxon>Aedini</taxon>
        <taxon>Aedes</taxon>
        <taxon>Stegomyia</taxon>
    </lineage>
</organism>
<dbReference type="RefSeq" id="XP_062716304.1">
    <property type="nucleotide sequence ID" value="XM_062860320.1"/>
</dbReference>
<evidence type="ECO:0000313" key="3">
    <source>
        <dbReference type="Proteomes" id="UP000069940"/>
    </source>
</evidence>
<feature type="region of interest" description="Disordered" evidence="1">
    <location>
        <begin position="519"/>
        <end position="543"/>
    </location>
</feature>
<feature type="compositionally biased region" description="Basic and acidic residues" evidence="1">
    <location>
        <begin position="519"/>
        <end position="535"/>
    </location>
</feature>
<dbReference type="EnsemblMetazoa" id="AALFPA23_010761.R15117">
    <property type="protein sequence ID" value="AALFPA23_010761.P15117"/>
    <property type="gene ID" value="AALFPA23_010761"/>
</dbReference>
<dbReference type="GeneID" id="134291913"/>
<accession>A0ABM1YNJ4</accession>
<keyword evidence="3" id="KW-1185">Reference proteome</keyword>
<reference evidence="2" key="2">
    <citation type="submission" date="2025-05" db="UniProtKB">
        <authorList>
            <consortium name="EnsemblMetazoa"/>
        </authorList>
    </citation>
    <scope>IDENTIFICATION</scope>
    <source>
        <strain evidence="2">Foshan</strain>
    </source>
</reference>
<dbReference type="Proteomes" id="UP000069940">
    <property type="component" value="Unassembled WGS sequence"/>
</dbReference>
<feature type="region of interest" description="Disordered" evidence="1">
    <location>
        <begin position="1"/>
        <end position="25"/>
    </location>
</feature>
<sequence length="573" mass="63451">MSRAGDIDETISHVESLGSASTTASRRARLQIQLQRLDEEQAIQKKKAALEVEAEFTRKKYEALEASIADDSVSVRSRISKGKSDKQVRDWVEKLNVPIGDGNRVAGDDDGELEGAVGGVMEKLDPEKDQVKFNPALPAAAKPVDIERSKESDHPRKGKPSTPEDVEYLRRMLEQYKTLYLAEKEKNRQQPSVPEIGGSKGAYPKMKPAENSHDRPTSSTPKLIGERQDDPEKLHKLMSHSATDGLGEGVQNNIRPTADDEFGLRQGIFRRSNVSAIGNAPFATGIQRPRSPNDTVHQGAPIGSVDHPAVLQMRPEPAIFPVAVGPTPQQLAARQILPRDLPSFSGNPADWPVFISQYTYTTEACGYSDGENMIRLQRCLKGAAWEATRSRLILPASVPHVIESLRMRYGRSELLIESLIERVRSTPSPKADKLDTIIEFGTKIQTLCDHITAANLLDHLGNPTLLKDLVEKLPAEYKMRWATYRRNRALVNLQTFGEYMEEVVADACSVSSYGGSESERFAKREKGRAPDRTLLHSDTGGNSNTLAKSYSNRHIECAATTSNVRFARRPDIV</sequence>
<reference evidence="3" key="1">
    <citation type="journal article" date="2015" name="Proc. Natl. Acad. Sci. U.S.A.">
        <title>Genome sequence of the Asian Tiger mosquito, Aedes albopictus, reveals insights into its biology, genetics, and evolution.</title>
        <authorList>
            <person name="Chen X.G."/>
            <person name="Jiang X."/>
            <person name="Gu J."/>
            <person name="Xu M."/>
            <person name="Wu Y."/>
            <person name="Deng Y."/>
            <person name="Zhang C."/>
            <person name="Bonizzoni M."/>
            <person name="Dermauw W."/>
            <person name="Vontas J."/>
            <person name="Armbruster P."/>
            <person name="Huang X."/>
            <person name="Yang Y."/>
            <person name="Zhang H."/>
            <person name="He W."/>
            <person name="Peng H."/>
            <person name="Liu Y."/>
            <person name="Wu K."/>
            <person name="Chen J."/>
            <person name="Lirakis M."/>
            <person name="Topalis P."/>
            <person name="Van Leeuwen T."/>
            <person name="Hall A.B."/>
            <person name="Jiang X."/>
            <person name="Thorpe C."/>
            <person name="Mueller R.L."/>
            <person name="Sun C."/>
            <person name="Waterhouse R.M."/>
            <person name="Yan G."/>
            <person name="Tu Z.J."/>
            <person name="Fang X."/>
            <person name="James A.A."/>
        </authorList>
    </citation>
    <scope>NUCLEOTIDE SEQUENCE [LARGE SCALE GENOMIC DNA]</scope>
    <source>
        <strain evidence="3">Foshan</strain>
    </source>
</reference>
<evidence type="ECO:0000313" key="2">
    <source>
        <dbReference type="EnsemblMetazoa" id="AALFPA23_010761.P15117"/>
    </source>
</evidence>